<dbReference type="EMBL" id="JAPVES010000030">
    <property type="protein sequence ID" value="MCZ3373615.1"/>
    <property type="molecule type" value="Genomic_DNA"/>
</dbReference>
<dbReference type="EMBL" id="JAPVER010000020">
    <property type="protein sequence ID" value="MCZ3367237.1"/>
    <property type="molecule type" value="Genomic_DNA"/>
</dbReference>
<sequence>MFDQPLQNLSNLRFDVEGKYTVFLNRETIVSQAAKIFDFCML</sequence>
<proteinExistence type="predicted"/>
<organism evidence="1 3">
    <name type="scientific">Methanobacterium veterum</name>
    <dbReference type="NCBI Taxonomy" id="408577"/>
    <lineage>
        <taxon>Archaea</taxon>
        <taxon>Methanobacteriati</taxon>
        <taxon>Methanobacteriota</taxon>
        <taxon>Methanomada group</taxon>
        <taxon>Methanobacteria</taxon>
        <taxon>Methanobacteriales</taxon>
        <taxon>Methanobacteriaceae</taxon>
        <taxon>Methanobacterium</taxon>
    </lineage>
</organism>
<comment type="caution">
    <text evidence="1">The sequence shown here is derived from an EMBL/GenBank/DDBJ whole genome shotgun (WGS) entry which is preliminary data.</text>
</comment>
<evidence type="ECO:0000313" key="2">
    <source>
        <dbReference type="EMBL" id="MCZ3373615.1"/>
    </source>
</evidence>
<dbReference type="AlphaFoldDB" id="A0A9E4ZX86"/>
<dbReference type="Proteomes" id="UP001068021">
    <property type="component" value="Unassembled WGS sequence"/>
</dbReference>
<reference evidence="1" key="1">
    <citation type="submission" date="2022-12" db="EMBL/GenBank/DDBJ databases">
        <title>Reclassification of two methanogenic archaea species isolated from the Kolyma lowland permafrost.</title>
        <authorList>
            <person name="Trubitsyn V.E."/>
            <person name="Rivkina E.M."/>
            <person name="Shcherbakova V.A."/>
        </authorList>
    </citation>
    <scope>NUCLEOTIDE SEQUENCE</scope>
    <source>
        <strain evidence="1">M2</strain>
        <strain evidence="2">MK4</strain>
    </source>
</reference>
<evidence type="ECO:0000313" key="3">
    <source>
        <dbReference type="Proteomes" id="UP001068021"/>
    </source>
</evidence>
<dbReference type="Proteomes" id="UP001074446">
    <property type="component" value="Unassembled WGS sequence"/>
</dbReference>
<keyword evidence="3" id="KW-1185">Reference proteome</keyword>
<evidence type="ECO:0000313" key="1">
    <source>
        <dbReference type="EMBL" id="MCZ3367237.1"/>
    </source>
</evidence>
<gene>
    <name evidence="2" type="ORF">O3H35_13280</name>
    <name evidence="1" type="ORF">O3H54_15210</name>
</gene>
<name>A0A9E4ZX86_9EURY</name>
<dbReference type="RefSeq" id="WP_269221206.1">
    <property type="nucleotide sequence ID" value="NZ_JAPVER010000020.1"/>
</dbReference>
<protein>
    <submittedName>
        <fullName evidence="1">Uncharacterized protein</fullName>
    </submittedName>
</protein>
<accession>A0A9E4ZX86</accession>